<feature type="region of interest" description="Disordered" evidence="5">
    <location>
        <begin position="1250"/>
        <end position="1279"/>
    </location>
</feature>
<dbReference type="Gene3D" id="3.40.50.300">
    <property type="entry name" value="P-loop containing nucleotide triphosphate hydrolases"/>
    <property type="match status" value="2"/>
</dbReference>
<evidence type="ECO:0000256" key="5">
    <source>
        <dbReference type="SAM" id="MobiDB-lite"/>
    </source>
</evidence>
<evidence type="ECO:0000256" key="2">
    <source>
        <dbReference type="ARBA" id="ARBA00022801"/>
    </source>
</evidence>
<dbReference type="PROSITE" id="PS51194">
    <property type="entry name" value="HELICASE_CTER"/>
    <property type="match status" value="1"/>
</dbReference>
<keyword evidence="3" id="KW-0347">Helicase</keyword>
<dbReference type="InterPro" id="IPR001650">
    <property type="entry name" value="Helicase_C-like"/>
</dbReference>
<feature type="compositionally biased region" description="Basic and acidic residues" evidence="5">
    <location>
        <begin position="882"/>
        <end position="891"/>
    </location>
</feature>
<feature type="domain" description="Helicase C-terminal" evidence="7">
    <location>
        <begin position="378"/>
        <end position="546"/>
    </location>
</feature>
<feature type="region of interest" description="Disordered" evidence="5">
    <location>
        <begin position="672"/>
        <end position="697"/>
    </location>
</feature>
<feature type="region of interest" description="Disordered" evidence="5">
    <location>
        <begin position="1"/>
        <end position="33"/>
    </location>
</feature>
<dbReference type="InterPro" id="IPR011545">
    <property type="entry name" value="DEAD/DEAH_box_helicase_dom"/>
</dbReference>
<dbReference type="PANTHER" id="PTHR18934:SF221">
    <property type="entry name" value="ATP-DEPENDENT RNA HELICASE DHX34-RELATED"/>
    <property type="match status" value="1"/>
</dbReference>
<dbReference type="GO" id="GO:0004386">
    <property type="term" value="F:helicase activity"/>
    <property type="evidence" value="ECO:0007669"/>
    <property type="project" value="UniProtKB-KW"/>
</dbReference>
<feature type="domain" description="Helicase ATP-binding" evidence="6">
    <location>
        <begin position="171"/>
        <end position="332"/>
    </location>
</feature>
<dbReference type="STRING" id="1169540.A0A0G4F325"/>
<dbReference type="PROSITE" id="PS51192">
    <property type="entry name" value="HELICASE_ATP_BIND_1"/>
    <property type="match status" value="1"/>
</dbReference>
<dbReference type="InterPro" id="IPR014001">
    <property type="entry name" value="Helicase_ATP-bd"/>
</dbReference>
<evidence type="ECO:0000313" key="8">
    <source>
        <dbReference type="EMBL" id="CEM06185.1"/>
    </source>
</evidence>
<dbReference type="Pfam" id="PF07717">
    <property type="entry name" value="OB_NTP_bind"/>
    <property type="match status" value="1"/>
</dbReference>
<protein>
    <recommendedName>
        <fullName evidence="10">RNA helicase</fullName>
    </recommendedName>
</protein>
<dbReference type="GO" id="GO:0016787">
    <property type="term" value="F:hydrolase activity"/>
    <property type="evidence" value="ECO:0007669"/>
    <property type="project" value="UniProtKB-KW"/>
</dbReference>
<evidence type="ECO:0000256" key="1">
    <source>
        <dbReference type="ARBA" id="ARBA00022741"/>
    </source>
</evidence>
<dbReference type="SUPFAM" id="SSF52540">
    <property type="entry name" value="P-loop containing nucleoside triphosphate hydrolases"/>
    <property type="match status" value="1"/>
</dbReference>
<feature type="region of interest" description="Disordered" evidence="5">
    <location>
        <begin position="773"/>
        <end position="915"/>
    </location>
</feature>
<dbReference type="PANTHER" id="PTHR18934">
    <property type="entry name" value="ATP-DEPENDENT RNA HELICASE"/>
    <property type="match status" value="1"/>
</dbReference>
<evidence type="ECO:0008006" key="10">
    <source>
        <dbReference type="Google" id="ProtNLM"/>
    </source>
</evidence>
<dbReference type="GO" id="GO:0003723">
    <property type="term" value="F:RNA binding"/>
    <property type="evidence" value="ECO:0007669"/>
    <property type="project" value="TreeGrafter"/>
</dbReference>
<dbReference type="OrthoDB" id="3363059at2759"/>
<dbReference type="SMART" id="SM00490">
    <property type="entry name" value="HELICc"/>
    <property type="match status" value="1"/>
</dbReference>
<dbReference type="OMA" id="HERHITM"/>
<dbReference type="Pfam" id="PF00271">
    <property type="entry name" value="Helicase_C"/>
    <property type="match status" value="1"/>
</dbReference>
<keyword evidence="1" id="KW-0547">Nucleotide-binding</keyword>
<evidence type="ECO:0000259" key="6">
    <source>
        <dbReference type="PROSITE" id="PS51192"/>
    </source>
</evidence>
<evidence type="ECO:0000256" key="3">
    <source>
        <dbReference type="ARBA" id="ARBA00022806"/>
    </source>
</evidence>
<keyword evidence="2" id="KW-0378">Hydrolase</keyword>
<dbReference type="CDD" id="cd18791">
    <property type="entry name" value="SF2_C_RHA"/>
    <property type="match status" value="1"/>
</dbReference>
<accession>A0A0G4F325</accession>
<dbReference type="FunFam" id="3.40.50.300:FF:000725">
    <property type="entry name" value="probable ATP-dependent RNA helicase DHX34"/>
    <property type="match status" value="1"/>
</dbReference>
<dbReference type="VEuPathDB" id="CryptoDB:Vbra_5573"/>
<feature type="compositionally biased region" description="Basic residues" evidence="5">
    <location>
        <begin position="779"/>
        <end position="792"/>
    </location>
</feature>
<dbReference type="GO" id="GO:0005524">
    <property type="term" value="F:ATP binding"/>
    <property type="evidence" value="ECO:0007669"/>
    <property type="project" value="UniProtKB-KW"/>
</dbReference>
<dbReference type="InterPro" id="IPR011709">
    <property type="entry name" value="DEAD-box_helicase_OB_fold"/>
</dbReference>
<dbReference type="InterPro" id="IPR027417">
    <property type="entry name" value="P-loop_NTPase"/>
</dbReference>
<organism evidence="8 9">
    <name type="scientific">Vitrella brassicaformis (strain CCMP3155)</name>
    <dbReference type="NCBI Taxonomy" id="1169540"/>
    <lineage>
        <taxon>Eukaryota</taxon>
        <taxon>Sar</taxon>
        <taxon>Alveolata</taxon>
        <taxon>Colpodellida</taxon>
        <taxon>Vitrellaceae</taxon>
        <taxon>Vitrella</taxon>
    </lineage>
</organism>
<feature type="compositionally biased region" description="Basic residues" evidence="5">
    <location>
        <begin position="7"/>
        <end position="18"/>
    </location>
</feature>
<evidence type="ECO:0000313" key="9">
    <source>
        <dbReference type="Proteomes" id="UP000041254"/>
    </source>
</evidence>
<sequence length="1334" mass="149388">MEPNYSRGRRYRSRSRSPRRFDDPPSRPPLHSRLKDLWQNSRQLLCDIFPDEREIREPEFDTFFDKYMVLLQRRHDDQGQKGGGGGRKRLSDDVLYRARRSVAALAQRGGRERGGGLSDSVSQELEGDLLEFQRAIEHYRAFRKKSEDEKRRKMDEDRAKLPIAAYEREIVAAVKRFPVVLIQGETGCGKSTQVPQYLLRSRDFESMICTQPRRIAAISLCRRVAQETHQTWGSRIAYQIRFDSTRTQHTKILFVTEGLLLRLLEGDGTVNDFDVVIVDEVHERHITMDLMLGVLKQILAQRPDLRVVLMSATIDTGLFANFFGIPDEAILRVPGRTFPVSVENIPQQDEPETIRTDILTRIRRTELNVQPYLAVIRRIDERVPRDERGDVLVFLSGAYEIDTLVTALREYAQHTRRWIVLPLHSQMGSELQDKVFDLPPAGVRKCVVATNIAETSVTIDGIRFVIDSGKSKEMDVEVTSSVKHLSERWISKAAAEQRKGRAGRTGPGQCWRLYSKRLYDLFEPFALPEMHRVPLEGILLSVLALGYSVHEFDLPDNPPVKNIQAAIQTLVLSKAALKTDADLMAIADETPAADAAADMDNTWPTSVIVSKLLGGKTLRLTPLGRVLSRLPVAISVGKLLIIALLFKKLSHASILAAAMSLHSPFVPKPGGHHFSGVSRDGDDTSVSGMNPKKGPKLGDLFTTHNVYTAWLQQRTSTNSGTTRDAQPYVGRELAGGSRKAHSWCRQHGVDEQRMFELTKLSSQLCDVIKQGVGPDSQARRRRPGLGNVKRRHDAMNALETAIGGAVDDTAPRQEGDEEQQRRDEMRRELRQLKASEGRREKRQLALEDGEGALVEDEDIGGGATRYSEQAEDDYNDQGSGGEGKEREEPRASRKRKRDKKVRVRPDGDRGHLGMEGVSSRVLERHLEFELKYATRADLSQTLRVLTREELSFLRVLVCLSLYPNVALPHPSNQAKASSQDCVFVTRYVAFVNLHPQSSLFPHARDMSDPSVCLVYGSLLQTYKPFVTHVTPVPLLPLLLMAASRVDTNEDFSLLIFDGWIQVMLTQPMLVVAPLLRLTYTLRWNLLVRQDATVQRIFSGQVGDGGQAQEESEDLWESTDVDWGNKDLPDSVPRDLRLVFSDPPQPMSESDLEATLIEFFEQPLEYAPQSLTEREYEAFRKQPGDDTNHKPGQQQEGWEGVELCPWLHFNTIYSTISVEKSLASDQIAVSWECPTCRKTFRFNRRQIAEHKKECGKATTQDGEGEGEGEAEGAAPAASAAEGEMVGGVSASASAASAAGAAVGRGEVWQCEVCGEELRGATSLAILQHKRSHGLG</sequence>
<dbReference type="InParanoid" id="A0A0G4F325"/>
<dbReference type="EMBL" id="CDMY01000366">
    <property type="protein sequence ID" value="CEM06185.1"/>
    <property type="molecule type" value="Genomic_DNA"/>
</dbReference>
<dbReference type="Proteomes" id="UP000041254">
    <property type="component" value="Unassembled WGS sequence"/>
</dbReference>
<reference evidence="8 9" key="1">
    <citation type="submission" date="2014-11" db="EMBL/GenBank/DDBJ databases">
        <authorList>
            <person name="Zhu J."/>
            <person name="Qi W."/>
            <person name="Song R."/>
        </authorList>
    </citation>
    <scope>NUCLEOTIDE SEQUENCE [LARGE SCALE GENOMIC DNA]</scope>
</reference>
<keyword evidence="4" id="KW-0067">ATP-binding</keyword>
<dbReference type="Gene3D" id="1.20.120.1080">
    <property type="match status" value="1"/>
</dbReference>
<gene>
    <name evidence="8" type="ORF">Vbra_5573</name>
</gene>
<keyword evidence="9" id="KW-1185">Reference proteome</keyword>
<name>A0A0G4F325_VITBC</name>
<feature type="compositionally biased region" description="Low complexity" evidence="5">
    <location>
        <begin position="1270"/>
        <end position="1279"/>
    </location>
</feature>
<feature type="compositionally biased region" description="Basic and acidic residues" evidence="5">
    <location>
        <begin position="903"/>
        <end position="912"/>
    </location>
</feature>
<evidence type="ECO:0000259" key="7">
    <source>
        <dbReference type="PROSITE" id="PS51194"/>
    </source>
</evidence>
<proteinExistence type="predicted"/>
<dbReference type="Pfam" id="PF00270">
    <property type="entry name" value="DEAD"/>
    <property type="match status" value="1"/>
</dbReference>
<feature type="compositionally biased region" description="Acidic residues" evidence="5">
    <location>
        <begin position="847"/>
        <end position="859"/>
    </location>
</feature>
<feature type="compositionally biased region" description="Basic residues" evidence="5">
    <location>
        <begin position="892"/>
        <end position="902"/>
    </location>
</feature>
<feature type="compositionally biased region" description="Basic and acidic residues" evidence="5">
    <location>
        <begin position="809"/>
        <end position="845"/>
    </location>
</feature>
<evidence type="ECO:0000256" key="4">
    <source>
        <dbReference type="ARBA" id="ARBA00022840"/>
    </source>
</evidence>
<dbReference type="SMART" id="SM00487">
    <property type="entry name" value="DEXDc"/>
    <property type="match status" value="1"/>
</dbReference>